<evidence type="ECO:0000259" key="9">
    <source>
        <dbReference type="PROSITE" id="PS50928"/>
    </source>
</evidence>
<dbReference type="GO" id="GO:0005315">
    <property type="term" value="F:phosphate transmembrane transporter activity"/>
    <property type="evidence" value="ECO:0007669"/>
    <property type="project" value="InterPro"/>
</dbReference>
<protein>
    <recommendedName>
        <fullName evidence="8">Phosphate transport system permease protein PstA</fullName>
    </recommendedName>
</protein>
<evidence type="ECO:0000256" key="7">
    <source>
        <dbReference type="ARBA" id="ARBA00023136"/>
    </source>
</evidence>
<name>A0A0T5XBM8_9BACT</name>
<keyword evidence="3" id="KW-0813">Transport</keyword>
<feature type="domain" description="ABC transmembrane type-1" evidence="9">
    <location>
        <begin position="69"/>
        <end position="277"/>
    </location>
</feature>
<evidence type="ECO:0000256" key="6">
    <source>
        <dbReference type="ARBA" id="ARBA00022989"/>
    </source>
</evidence>
<organism evidence="10 11">
    <name type="scientific">Acetomicrobium hydrogeniformans ATCC BAA-1850</name>
    <dbReference type="NCBI Taxonomy" id="592015"/>
    <lineage>
        <taxon>Bacteria</taxon>
        <taxon>Thermotogati</taxon>
        <taxon>Synergistota</taxon>
        <taxon>Synergistia</taxon>
        <taxon>Synergistales</taxon>
        <taxon>Acetomicrobiaceae</taxon>
        <taxon>Acetomicrobium</taxon>
    </lineage>
</organism>
<reference evidence="11" key="1">
    <citation type="submission" date="2012-09" db="EMBL/GenBank/DDBJ databases">
        <authorList>
            <person name="Weinstock G."/>
            <person name="Sodergren E."/>
            <person name="Clifton S."/>
            <person name="Fulton L."/>
            <person name="Fulton B."/>
            <person name="Courtney L."/>
            <person name="Fronick C."/>
            <person name="Harrison M."/>
            <person name="Strong C."/>
            <person name="Farmer C."/>
            <person name="Delehaunty K."/>
            <person name="Markovic C."/>
            <person name="Hall O."/>
            <person name="Minx P."/>
            <person name="Tomlinson C."/>
            <person name="Mitreva M."/>
            <person name="Nelson J."/>
            <person name="Hou S."/>
            <person name="Wollam A."/>
            <person name="Pepin K.H."/>
            <person name="Johnson M."/>
            <person name="Bhonagiri V."/>
            <person name="Nash W.E."/>
            <person name="Suruliraj S."/>
            <person name="Warren W."/>
            <person name="Chinwalla A."/>
            <person name="Mardis E.R."/>
            <person name="Wilson R.K."/>
        </authorList>
    </citation>
    <scope>NUCLEOTIDE SEQUENCE [LARGE SCALE GENOMIC DNA]</scope>
    <source>
        <strain evidence="11">OS1</strain>
    </source>
</reference>
<dbReference type="InterPro" id="IPR035906">
    <property type="entry name" value="MetI-like_sf"/>
</dbReference>
<dbReference type="SUPFAM" id="SSF161098">
    <property type="entry name" value="MetI-like"/>
    <property type="match status" value="1"/>
</dbReference>
<dbReference type="GO" id="GO:0035435">
    <property type="term" value="P:phosphate ion transmembrane transport"/>
    <property type="evidence" value="ECO:0007669"/>
    <property type="project" value="InterPro"/>
</dbReference>
<feature type="transmembrane region" description="Helical" evidence="8">
    <location>
        <begin position="142"/>
        <end position="167"/>
    </location>
</feature>
<dbReference type="PANTHER" id="PTHR43470:SF3">
    <property type="entry name" value="PHOSPHATE TRANSPORT SYSTEM PERMEASE PROTEIN PSTA-RELATED"/>
    <property type="match status" value="1"/>
</dbReference>
<dbReference type="AlphaFoldDB" id="A0A0T5XBM8"/>
<dbReference type="STRING" id="592015.HMPREF1705_04598"/>
<keyword evidence="7 8" id="KW-0472">Membrane</keyword>
<feature type="transmembrane region" description="Helical" evidence="8">
    <location>
        <begin position="258"/>
        <end position="280"/>
    </location>
</feature>
<sequence>MEVAIALMGRKLKDKSLTFILWASMFAVILILFGILGFVIVQGAGALSIEFLTQPPRNSMTEGGILTPIVGTIQLILVSIAFSLPVGICTAIYLAEYAKDDIFTTTLRLAIRSLAAVPSIVYGLFGLSFFCITLKFNPSLLSAGLTLGCIALPLIVGAAETALLAVPQSLRYASYALGASKWQTISKVVVPTAMPSILTGAILSVGRVAGETAPIMFTGAAFFTPGIAKSLFQEVMALPFHVYVLATAGTSIDKTRPLQYGAILVLLILVLGITLVGIIMRARLSRRRYLM</sequence>
<evidence type="ECO:0000256" key="2">
    <source>
        <dbReference type="ARBA" id="ARBA00007069"/>
    </source>
</evidence>
<feature type="transmembrane region" description="Helical" evidence="8">
    <location>
        <begin position="114"/>
        <end position="136"/>
    </location>
</feature>
<feature type="transmembrane region" description="Helical" evidence="8">
    <location>
        <begin position="65"/>
        <end position="94"/>
    </location>
</feature>
<gene>
    <name evidence="10" type="ORF">HMPREF1705_04598</name>
</gene>
<dbReference type="InterPro" id="IPR005672">
    <property type="entry name" value="Phosphate_PstA"/>
</dbReference>
<dbReference type="GO" id="GO:0005886">
    <property type="term" value="C:plasma membrane"/>
    <property type="evidence" value="ECO:0007669"/>
    <property type="project" value="UniProtKB-SubCell"/>
</dbReference>
<dbReference type="EMBL" id="ACJX03000001">
    <property type="protein sequence ID" value="KRT35326.1"/>
    <property type="molecule type" value="Genomic_DNA"/>
</dbReference>
<comment type="similarity">
    <text evidence="2 8">Belongs to the binding-protein-dependent transport system permease family. CysTW subfamily.</text>
</comment>
<feature type="transmembrane region" description="Helical" evidence="8">
    <location>
        <begin position="188"/>
        <end position="206"/>
    </location>
</feature>
<keyword evidence="6 8" id="KW-1133">Transmembrane helix</keyword>
<evidence type="ECO:0000256" key="1">
    <source>
        <dbReference type="ARBA" id="ARBA00004651"/>
    </source>
</evidence>
<dbReference type="Pfam" id="PF00528">
    <property type="entry name" value="BPD_transp_1"/>
    <property type="match status" value="1"/>
</dbReference>
<keyword evidence="5 8" id="KW-0812">Transmembrane</keyword>
<evidence type="ECO:0000256" key="8">
    <source>
        <dbReference type="RuleBase" id="RU363043"/>
    </source>
</evidence>
<comment type="caution">
    <text evidence="10">The sequence shown here is derived from an EMBL/GenBank/DDBJ whole genome shotgun (WGS) entry which is preliminary data.</text>
</comment>
<dbReference type="InterPro" id="IPR000515">
    <property type="entry name" value="MetI-like"/>
</dbReference>
<dbReference type="NCBIfam" id="TIGR00974">
    <property type="entry name" value="3a0107s02c"/>
    <property type="match status" value="1"/>
</dbReference>
<evidence type="ECO:0000313" key="10">
    <source>
        <dbReference type="EMBL" id="KRT35326.1"/>
    </source>
</evidence>
<proteinExistence type="inferred from homology"/>
<dbReference type="CDD" id="cd06261">
    <property type="entry name" value="TM_PBP2"/>
    <property type="match status" value="1"/>
</dbReference>
<evidence type="ECO:0000256" key="4">
    <source>
        <dbReference type="ARBA" id="ARBA00022475"/>
    </source>
</evidence>
<keyword evidence="11" id="KW-1185">Reference proteome</keyword>
<dbReference type="PROSITE" id="PS50928">
    <property type="entry name" value="ABC_TM1"/>
    <property type="match status" value="1"/>
</dbReference>
<accession>A0A0T5XBM8</accession>
<keyword evidence="4 8" id="KW-1003">Cell membrane</keyword>
<feature type="transmembrane region" description="Helical" evidence="8">
    <location>
        <begin position="20"/>
        <end position="45"/>
    </location>
</feature>
<dbReference type="eggNOG" id="COG0581">
    <property type="taxonomic scope" value="Bacteria"/>
</dbReference>
<dbReference type="Proteomes" id="UP000005273">
    <property type="component" value="Unassembled WGS sequence"/>
</dbReference>
<evidence type="ECO:0000256" key="5">
    <source>
        <dbReference type="ARBA" id="ARBA00022692"/>
    </source>
</evidence>
<comment type="subcellular location">
    <subcellularLocation>
        <location evidence="1 8">Cell membrane</location>
        <topology evidence="1 8">Multi-pass membrane protein</topology>
    </subcellularLocation>
</comment>
<evidence type="ECO:0000256" key="3">
    <source>
        <dbReference type="ARBA" id="ARBA00022448"/>
    </source>
</evidence>
<dbReference type="Gene3D" id="1.10.3720.10">
    <property type="entry name" value="MetI-like"/>
    <property type="match status" value="1"/>
</dbReference>
<evidence type="ECO:0000313" key="11">
    <source>
        <dbReference type="Proteomes" id="UP000005273"/>
    </source>
</evidence>
<dbReference type="PANTHER" id="PTHR43470">
    <property type="entry name" value="PHOSPHATE TRANSPORT SYSTEM PERMEASE PROTEIN PSTA-RELATED"/>
    <property type="match status" value="1"/>
</dbReference>